<accession>A0A174MW98</accession>
<organism evidence="2 3">
    <name type="scientific">Dorea longicatena</name>
    <dbReference type="NCBI Taxonomy" id="88431"/>
    <lineage>
        <taxon>Bacteria</taxon>
        <taxon>Bacillati</taxon>
        <taxon>Bacillota</taxon>
        <taxon>Clostridia</taxon>
        <taxon>Lachnospirales</taxon>
        <taxon>Lachnospiraceae</taxon>
        <taxon>Dorea</taxon>
    </lineage>
</organism>
<dbReference type="STRING" id="88431.ERS852423_01777"/>
<proteinExistence type="predicted"/>
<dbReference type="CDD" id="cd05466">
    <property type="entry name" value="PBP2_LTTR_substrate"/>
    <property type="match status" value="1"/>
</dbReference>
<protein>
    <submittedName>
        <fullName evidence="2">LysR substrate binding domain</fullName>
    </submittedName>
</protein>
<dbReference type="EMBL" id="CZAY01000006">
    <property type="protein sequence ID" value="CUP38578.1"/>
    <property type="molecule type" value="Genomic_DNA"/>
</dbReference>
<evidence type="ECO:0000259" key="1">
    <source>
        <dbReference type="Pfam" id="PF03466"/>
    </source>
</evidence>
<dbReference type="Gene3D" id="3.40.190.10">
    <property type="entry name" value="Periplasmic binding protein-like II"/>
    <property type="match status" value="2"/>
</dbReference>
<dbReference type="InterPro" id="IPR005119">
    <property type="entry name" value="LysR_subst-bd"/>
</dbReference>
<evidence type="ECO:0000313" key="2">
    <source>
        <dbReference type="EMBL" id="CUP38578.1"/>
    </source>
</evidence>
<dbReference type="AlphaFoldDB" id="A0A174MW98"/>
<dbReference type="Proteomes" id="UP000095485">
    <property type="component" value="Unassembled WGS sequence"/>
</dbReference>
<sequence length="121" mass="13201">MPEGHKLAKRKTFSAKFAETEAYIATCPGLDIGGTRYLDKHGIKPNVQFSTMDIQATYAMAAAGMGVSITNQINSLPDYEGVCHRKLVPAELIEIGLAWEKSLSPVAGKFLKFIRTEGLMP</sequence>
<dbReference type="SUPFAM" id="SSF53850">
    <property type="entry name" value="Periplasmic binding protein-like II"/>
    <property type="match status" value="1"/>
</dbReference>
<gene>
    <name evidence="2" type="ORF">ERS852526_01030</name>
</gene>
<name>A0A174MW98_9FIRM</name>
<reference evidence="2 3" key="1">
    <citation type="submission" date="2015-09" db="EMBL/GenBank/DDBJ databases">
        <authorList>
            <consortium name="Pathogen Informatics"/>
        </authorList>
    </citation>
    <scope>NUCLEOTIDE SEQUENCE [LARGE SCALE GENOMIC DNA]</scope>
    <source>
        <strain evidence="2 3">2789STDY5834914</strain>
    </source>
</reference>
<evidence type="ECO:0000313" key="3">
    <source>
        <dbReference type="Proteomes" id="UP000095485"/>
    </source>
</evidence>
<feature type="domain" description="LysR substrate-binding" evidence="1">
    <location>
        <begin position="2"/>
        <end position="116"/>
    </location>
</feature>
<dbReference type="Pfam" id="PF03466">
    <property type="entry name" value="LysR_substrate"/>
    <property type="match status" value="1"/>
</dbReference>